<evidence type="ECO:0000256" key="2">
    <source>
        <dbReference type="ARBA" id="ARBA00022980"/>
    </source>
</evidence>
<keyword evidence="8" id="KW-1185">Reference proteome</keyword>
<dbReference type="SUPFAM" id="SSF54565">
    <property type="entry name" value="Ribosomal protein S16"/>
    <property type="match status" value="1"/>
</dbReference>
<comment type="caution">
    <text evidence="7">The sequence shown here is derived from an EMBL/GenBank/DDBJ whole genome shotgun (WGS) entry which is preliminary data.</text>
</comment>
<dbReference type="HAMAP" id="MF_00385">
    <property type="entry name" value="Ribosomal_bS16"/>
    <property type="match status" value="1"/>
</dbReference>
<dbReference type="InterPro" id="IPR023803">
    <property type="entry name" value="Ribosomal_bS16_dom_sf"/>
</dbReference>
<keyword evidence="2 7" id="KW-0689">Ribosomal protein</keyword>
<dbReference type="NCBIfam" id="TIGR00002">
    <property type="entry name" value="S16"/>
    <property type="match status" value="1"/>
</dbReference>
<feature type="region of interest" description="Disordered" evidence="6">
    <location>
        <begin position="220"/>
        <end position="243"/>
    </location>
</feature>
<dbReference type="GO" id="GO:0005840">
    <property type="term" value="C:ribosome"/>
    <property type="evidence" value="ECO:0007669"/>
    <property type="project" value="UniProtKB-KW"/>
</dbReference>
<sequence length="243" mass="27085">MQLRGNAKSDFVSTFTVHPKSDVFDCFRHCIRKEPNVSGAVSREQAIVLPSHQDGCARSNVTLTQTSKASACLNFTYVLLKSKSVRELTRVVYSDVLNYNLAKDTMVHLSSLLLKHYHGGHVVIRLALGGCTNRPFYRIVAAYNKRARDSKHIEQLGSFDPLPNIYNEKLVSLNFERIKYWIACGAHPTKPVARLLGLSGFFPLHPMTVTKVERLQKTAAQKEVLGAPEEGSEEASESKPETA</sequence>
<dbReference type="InterPro" id="IPR000307">
    <property type="entry name" value="Ribosomal_bS16"/>
</dbReference>
<dbReference type="EMBL" id="JAHFZB010000029">
    <property type="protein sequence ID" value="KAK6472256.1"/>
    <property type="molecule type" value="Genomic_DNA"/>
</dbReference>
<dbReference type="Gene3D" id="3.30.1320.10">
    <property type="match status" value="1"/>
</dbReference>
<gene>
    <name evidence="7" type="ORF">HHUSO_G27948</name>
</gene>
<evidence type="ECO:0000256" key="5">
    <source>
        <dbReference type="ARBA" id="ARBA00035438"/>
    </source>
</evidence>
<evidence type="ECO:0000313" key="7">
    <source>
        <dbReference type="EMBL" id="KAK6472256.1"/>
    </source>
</evidence>
<comment type="similarity">
    <text evidence="1">Belongs to the bacterial ribosomal protein bS16 family.</text>
</comment>
<protein>
    <recommendedName>
        <fullName evidence="4">Small ribosomal subunit protein bS16m</fullName>
    </recommendedName>
    <alternativeName>
        <fullName evidence="5">28S ribosomal protein S16, mitochondrial</fullName>
    </alternativeName>
</protein>
<keyword evidence="3" id="KW-0687">Ribonucleoprotein</keyword>
<evidence type="ECO:0000313" key="8">
    <source>
        <dbReference type="Proteomes" id="UP001369086"/>
    </source>
</evidence>
<accession>A0ABR0YI15</accession>
<dbReference type="PANTHER" id="PTHR12919:SF20">
    <property type="entry name" value="SMALL RIBOSOMAL SUBUNIT PROTEIN BS16M"/>
    <property type="match status" value="1"/>
</dbReference>
<evidence type="ECO:0000256" key="1">
    <source>
        <dbReference type="ARBA" id="ARBA00006668"/>
    </source>
</evidence>
<dbReference type="Proteomes" id="UP001369086">
    <property type="component" value="Unassembled WGS sequence"/>
</dbReference>
<evidence type="ECO:0000256" key="6">
    <source>
        <dbReference type="SAM" id="MobiDB-lite"/>
    </source>
</evidence>
<proteinExistence type="inferred from homology"/>
<evidence type="ECO:0000256" key="4">
    <source>
        <dbReference type="ARBA" id="ARBA00035263"/>
    </source>
</evidence>
<name>A0ABR0YI15_HUSHU</name>
<dbReference type="Pfam" id="PF00886">
    <property type="entry name" value="Ribosomal_S16"/>
    <property type="match status" value="1"/>
</dbReference>
<dbReference type="PANTHER" id="PTHR12919">
    <property type="entry name" value="30S RIBOSOMAL PROTEIN S16"/>
    <property type="match status" value="1"/>
</dbReference>
<evidence type="ECO:0000256" key="3">
    <source>
        <dbReference type="ARBA" id="ARBA00023274"/>
    </source>
</evidence>
<reference evidence="7 8" key="1">
    <citation type="submission" date="2021-05" db="EMBL/GenBank/DDBJ databases">
        <authorList>
            <person name="Zahm M."/>
            <person name="Klopp C."/>
            <person name="Cabau C."/>
            <person name="Kuhl H."/>
            <person name="Suciu R."/>
            <person name="Ciorpac M."/>
            <person name="Holostenco D."/>
            <person name="Gessner J."/>
            <person name="Wuertz S."/>
            <person name="Hohne C."/>
            <person name="Stock M."/>
            <person name="Gislard M."/>
            <person name="Lluch J."/>
            <person name="Milhes M."/>
            <person name="Lampietro C."/>
            <person name="Lopez Roques C."/>
            <person name="Donnadieu C."/>
            <person name="Du K."/>
            <person name="Schartl M."/>
            <person name="Guiguen Y."/>
        </authorList>
    </citation>
    <scope>NUCLEOTIDE SEQUENCE [LARGE SCALE GENOMIC DNA]</scope>
    <source>
        <strain evidence="7">Hh-F2</strain>
        <tissue evidence="7">Blood</tissue>
    </source>
</reference>
<organism evidence="7 8">
    <name type="scientific">Huso huso</name>
    <name type="common">Beluga</name>
    <name type="synonym">Acipenser huso</name>
    <dbReference type="NCBI Taxonomy" id="61971"/>
    <lineage>
        <taxon>Eukaryota</taxon>
        <taxon>Metazoa</taxon>
        <taxon>Chordata</taxon>
        <taxon>Craniata</taxon>
        <taxon>Vertebrata</taxon>
        <taxon>Euteleostomi</taxon>
        <taxon>Actinopterygii</taxon>
        <taxon>Chondrostei</taxon>
        <taxon>Acipenseriformes</taxon>
        <taxon>Acipenseridae</taxon>
        <taxon>Huso</taxon>
    </lineage>
</organism>